<keyword evidence="5 8" id="KW-0812">Transmembrane</keyword>
<dbReference type="UniPathway" id="UPA00079"/>
<dbReference type="PANTHER" id="PTHR13929">
    <property type="entry name" value="1,4-DIHYDROXY-2-NAPHTHOATE OCTAPRENYLTRANSFERASE"/>
    <property type="match status" value="1"/>
</dbReference>
<gene>
    <name evidence="9" type="ORF">SAMN02745217_02313</name>
</gene>
<dbReference type="InterPro" id="IPR000537">
    <property type="entry name" value="UbiA_prenyltransferase"/>
</dbReference>
<dbReference type="CDD" id="cd13962">
    <property type="entry name" value="PT_UbiA_UBIAD1"/>
    <property type="match status" value="1"/>
</dbReference>
<dbReference type="EMBL" id="FRFD01000006">
    <property type="protein sequence ID" value="SHO49438.1"/>
    <property type="molecule type" value="Genomic_DNA"/>
</dbReference>
<dbReference type="GO" id="GO:0004659">
    <property type="term" value="F:prenyltransferase activity"/>
    <property type="evidence" value="ECO:0007669"/>
    <property type="project" value="InterPro"/>
</dbReference>
<evidence type="ECO:0000256" key="5">
    <source>
        <dbReference type="ARBA" id="ARBA00022692"/>
    </source>
</evidence>
<organism evidence="9 10">
    <name type="scientific">Anaerocolumna xylanovorans DSM 12503</name>
    <dbReference type="NCBI Taxonomy" id="1121345"/>
    <lineage>
        <taxon>Bacteria</taxon>
        <taxon>Bacillati</taxon>
        <taxon>Bacillota</taxon>
        <taxon>Clostridia</taxon>
        <taxon>Lachnospirales</taxon>
        <taxon>Lachnospiraceae</taxon>
        <taxon>Anaerocolumna</taxon>
    </lineage>
</organism>
<evidence type="ECO:0000256" key="2">
    <source>
        <dbReference type="ARBA" id="ARBA00004863"/>
    </source>
</evidence>
<dbReference type="Proteomes" id="UP000184612">
    <property type="component" value="Unassembled WGS sequence"/>
</dbReference>
<proteinExistence type="predicted"/>
<protein>
    <submittedName>
        <fullName evidence="9">1,4-dihydroxy-2-naphthoate octaprenyltransferase</fullName>
    </submittedName>
</protein>
<dbReference type="InterPro" id="IPR026046">
    <property type="entry name" value="UBIAD1"/>
</dbReference>
<evidence type="ECO:0000256" key="6">
    <source>
        <dbReference type="ARBA" id="ARBA00022989"/>
    </source>
</evidence>
<feature type="transmembrane region" description="Helical" evidence="8">
    <location>
        <begin position="37"/>
        <end position="57"/>
    </location>
</feature>
<accession>A0A1M7YA77</accession>
<feature type="transmembrane region" description="Helical" evidence="8">
    <location>
        <begin position="227"/>
        <end position="258"/>
    </location>
</feature>
<dbReference type="AlphaFoldDB" id="A0A1M7YA77"/>
<evidence type="ECO:0000313" key="10">
    <source>
        <dbReference type="Proteomes" id="UP000184612"/>
    </source>
</evidence>
<dbReference type="InterPro" id="IPR044878">
    <property type="entry name" value="UbiA_sf"/>
</dbReference>
<evidence type="ECO:0000256" key="3">
    <source>
        <dbReference type="ARBA" id="ARBA00022428"/>
    </source>
</evidence>
<sequence length="300" mass="33861">MIKRFLDYVEIRTKITSLFAFVMSLGLLLYKGHTISLVNTLVFFCSMFLIDLATTAVNNYIDTKDGSQALPFERKTALFIIYALLSAGGMLGIYLAYRTDLIVLFVGGLCFLCGVFYTYGPVPISRQPLGEILSGVFYGLFIPFLMFYINTPAGTFLEYHLSFEEIDLKLKIVPIFALLLFAVIPFCCTANIMLANNICDVEKDIQVKRHTLPYYIGKRSIHLFAGLYYLCYIAIIIMCIVKILSPLCLLSLLTVYPVEKNIRTFKKKQVKSETFAVSIKNYITIMGSVTLLILISAFLS</sequence>
<evidence type="ECO:0000256" key="8">
    <source>
        <dbReference type="SAM" id="Phobius"/>
    </source>
</evidence>
<comment type="subcellular location">
    <subcellularLocation>
        <location evidence="1">Membrane</location>
        <topology evidence="1">Multi-pass membrane protein</topology>
    </subcellularLocation>
</comment>
<dbReference type="STRING" id="1121345.SAMN02745217_02313"/>
<keyword evidence="4 9" id="KW-0808">Transferase</keyword>
<feature type="transmembrane region" description="Helical" evidence="8">
    <location>
        <begin position="77"/>
        <end position="96"/>
    </location>
</feature>
<keyword evidence="6 8" id="KW-1133">Transmembrane helix</keyword>
<dbReference type="GO" id="GO:0009234">
    <property type="term" value="P:menaquinone biosynthetic process"/>
    <property type="evidence" value="ECO:0007669"/>
    <property type="project" value="UniProtKB-UniPathway"/>
</dbReference>
<keyword evidence="7 8" id="KW-0472">Membrane</keyword>
<feature type="transmembrane region" description="Helical" evidence="8">
    <location>
        <begin position="279"/>
        <end position="299"/>
    </location>
</feature>
<keyword evidence="3" id="KW-0474">Menaquinone biosynthesis</keyword>
<feature type="transmembrane region" description="Helical" evidence="8">
    <location>
        <begin position="132"/>
        <end position="151"/>
    </location>
</feature>
<dbReference type="Gene3D" id="1.10.357.140">
    <property type="entry name" value="UbiA prenyltransferase"/>
    <property type="match status" value="1"/>
</dbReference>
<dbReference type="GO" id="GO:0042371">
    <property type="term" value="P:vitamin K biosynthetic process"/>
    <property type="evidence" value="ECO:0007669"/>
    <property type="project" value="TreeGrafter"/>
</dbReference>
<dbReference type="OrthoDB" id="9767568at2"/>
<dbReference type="Pfam" id="PF01040">
    <property type="entry name" value="UbiA"/>
    <property type="match status" value="1"/>
</dbReference>
<evidence type="ECO:0000256" key="4">
    <source>
        <dbReference type="ARBA" id="ARBA00022679"/>
    </source>
</evidence>
<dbReference type="RefSeq" id="WP_073589002.1">
    <property type="nucleotide sequence ID" value="NZ_FRFD01000006.1"/>
</dbReference>
<dbReference type="PANTHER" id="PTHR13929:SF0">
    <property type="entry name" value="UBIA PRENYLTRANSFERASE DOMAIN-CONTAINING PROTEIN 1"/>
    <property type="match status" value="1"/>
</dbReference>
<dbReference type="GO" id="GO:0016020">
    <property type="term" value="C:membrane"/>
    <property type="evidence" value="ECO:0007669"/>
    <property type="project" value="UniProtKB-SubCell"/>
</dbReference>
<reference evidence="9 10" key="1">
    <citation type="submission" date="2016-12" db="EMBL/GenBank/DDBJ databases">
        <authorList>
            <person name="Song W.-J."/>
            <person name="Kurnit D.M."/>
        </authorList>
    </citation>
    <scope>NUCLEOTIDE SEQUENCE [LARGE SCALE GENOMIC DNA]</scope>
    <source>
        <strain evidence="9 10">DSM 12503</strain>
    </source>
</reference>
<keyword evidence="10" id="KW-1185">Reference proteome</keyword>
<evidence type="ECO:0000256" key="1">
    <source>
        <dbReference type="ARBA" id="ARBA00004141"/>
    </source>
</evidence>
<feature type="transmembrane region" description="Helical" evidence="8">
    <location>
        <begin position="12"/>
        <end position="30"/>
    </location>
</feature>
<feature type="transmembrane region" description="Helical" evidence="8">
    <location>
        <begin position="101"/>
        <end position="120"/>
    </location>
</feature>
<evidence type="ECO:0000256" key="7">
    <source>
        <dbReference type="ARBA" id="ARBA00023136"/>
    </source>
</evidence>
<feature type="transmembrane region" description="Helical" evidence="8">
    <location>
        <begin position="172"/>
        <end position="194"/>
    </location>
</feature>
<evidence type="ECO:0000313" key="9">
    <source>
        <dbReference type="EMBL" id="SHO49438.1"/>
    </source>
</evidence>
<comment type="pathway">
    <text evidence="2">Quinol/quinone metabolism; menaquinone biosynthesis.</text>
</comment>
<name>A0A1M7YA77_9FIRM</name>